<keyword evidence="2" id="KW-0812">Transmembrane</keyword>
<keyword evidence="4" id="KW-1185">Reference proteome</keyword>
<reference evidence="4" key="1">
    <citation type="journal article" date="2019" name="Int. J. Syst. Evol. Microbiol.">
        <title>The Global Catalogue of Microorganisms (GCM) 10K type strain sequencing project: providing services to taxonomists for standard genome sequencing and annotation.</title>
        <authorList>
            <consortium name="The Broad Institute Genomics Platform"/>
            <consortium name="The Broad Institute Genome Sequencing Center for Infectious Disease"/>
            <person name="Wu L."/>
            <person name="Ma J."/>
        </authorList>
    </citation>
    <scope>NUCLEOTIDE SEQUENCE [LARGE SCALE GENOMIC DNA]</scope>
    <source>
        <strain evidence="4">JCM 3369</strain>
    </source>
</reference>
<name>A0ABW2CHE7_9ACTN</name>
<feature type="compositionally biased region" description="Basic residues" evidence="1">
    <location>
        <begin position="225"/>
        <end position="238"/>
    </location>
</feature>
<accession>A0ABW2CHE7</accession>
<evidence type="ECO:0000256" key="2">
    <source>
        <dbReference type="SAM" id="Phobius"/>
    </source>
</evidence>
<feature type="region of interest" description="Disordered" evidence="1">
    <location>
        <begin position="211"/>
        <end position="253"/>
    </location>
</feature>
<evidence type="ECO:0000313" key="4">
    <source>
        <dbReference type="Proteomes" id="UP001596380"/>
    </source>
</evidence>
<feature type="region of interest" description="Disordered" evidence="1">
    <location>
        <begin position="1"/>
        <end position="24"/>
    </location>
</feature>
<feature type="compositionally biased region" description="Pro residues" evidence="1">
    <location>
        <begin position="1"/>
        <end position="14"/>
    </location>
</feature>
<sequence length="253" mass="26792">MHAPSPVPPLPQASPPASSRHARGTRRGFAVPALGLAAVLVAVAGLWLAGGLDEAEQEPEARPGQAIDTGWFTVTVRDARIAMASGPFGGARQRYLVVRLRAVSKGKETALLENGGLVDGLAARTKAGKWVRPDQVRGVAGGAQTRQVQPGLPVEASAMWRMGPSDAPKRFTVRLLKWEWDEGFSDDEFRWRIDPEDGSVAGRLTLPVAAMPAAAPSTPAPRVRPGTRPRVRPGHSPRTRPGGRATRPAGGTP</sequence>
<evidence type="ECO:0000256" key="1">
    <source>
        <dbReference type="SAM" id="MobiDB-lite"/>
    </source>
</evidence>
<feature type="compositionally biased region" description="Low complexity" evidence="1">
    <location>
        <begin position="239"/>
        <end position="253"/>
    </location>
</feature>
<dbReference type="RefSeq" id="WP_378045061.1">
    <property type="nucleotide sequence ID" value="NZ_JBHSXE010000001.1"/>
</dbReference>
<keyword evidence="2" id="KW-1133">Transmembrane helix</keyword>
<evidence type="ECO:0008006" key="5">
    <source>
        <dbReference type="Google" id="ProtNLM"/>
    </source>
</evidence>
<comment type="caution">
    <text evidence="3">The sequence shown here is derived from an EMBL/GenBank/DDBJ whole genome shotgun (WGS) entry which is preliminary data.</text>
</comment>
<dbReference type="Proteomes" id="UP001596380">
    <property type="component" value="Unassembled WGS sequence"/>
</dbReference>
<protein>
    <recommendedName>
        <fullName evidence="5">DUF4352 domain-containing protein</fullName>
    </recommendedName>
</protein>
<gene>
    <name evidence="3" type="ORF">ACFQKB_10035</name>
</gene>
<proteinExistence type="predicted"/>
<dbReference type="EMBL" id="JBHSXS010000004">
    <property type="protein sequence ID" value="MFC6880103.1"/>
    <property type="molecule type" value="Genomic_DNA"/>
</dbReference>
<evidence type="ECO:0000313" key="3">
    <source>
        <dbReference type="EMBL" id="MFC6880103.1"/>
    </source>
</evidence>
<feature type="compositionally biased region" description="Low complexity" evidence="1">
    <location>
        <begin position="211"/>
        <end position="224"/>
    </location>
</feature>
<organism evidence="3 4">
    <name type="scientific">Actinomadura yumaensis</name>
    <dbReference type="NCBI Taxonomy" id="111807"/>
    <lineage>
        <taxon>Bacteria</taxon>
        <taxon>Bacillati</taxon>
        <taxon>Actinomycetota</taxon>
        <taxon>Actinomycetes</taxon>
        <taxon>Streptosporangiales</taxon>
        <taxon>Thermomonosporaceae</taxon>
        <taxon>Actinomadura</taxon>
    </lineage>
</organism>
<keyword evidence="2" id="KW-0472">Membrane</keyword>
<feature type="transmembrane region" description="Helical" evidence="2">
    <location>
        <begin position="29"/>
        <end position="49"/>
    </location>
</feature>